<accession>A0ABT8KVS0</accession>
<evidence type="ECO:0000313" key="1">
    <source>
        <dbReference type="EMBL" id="MDN5204493.1"/>
    </source>
</evidence>
<dbReference type="Proteomes" id="UP001172082">
    <property type="component" value="Unassembled WGS sequence"/>
</dbReference>
<organism evidence="1 2">
    <name type="scientific">Splendidivirga corallicola</name>
    <dbReference type="NCBI Taxonomy" id="3051826"/>
    <lineage>
        <taxon>Bacteria</taxon>
        <taxon>Pseudomonadati</taxon>
        <taxon>Bacteroidota</taxon>
        <taxon>Cytophagia</taxon>
        <taxon>Cytophagales</taxon>
        <taxon>Splendidivirgaceae</taxon>
        <taxon>Splendidivirga</taxon>
    </lineage>
</organism>
<proteinExistence type="predicted"/>
<gene>
    <name evidence="1" type="ORF">QQ008_24075</name>
</gene>
<protein>
    <submittedName>
        <fullName evidence="1">Uncharacterized protein</fullName>
    </submittedName>
</protein>
<reference evidence="1" key="1">
    <citation type="submission" date="2023-06" db="EMBL/GenBank/DDBJ databases">
        <title>Genomic of Parafulvivirga corallium.</title>
        <authorList>
            <person name="Wang G."/>
        </authorList>
    </citation>
    <scope>NUCLEOTIDE SEQUENCE</scope>
    <source>
        <strain evidence="1">BMA10</strain>
    </source>
</reference>
<dbReference type="RefSeq" id="WP_346754514.1">
    <property type="nucleotide sequence ID" value="NZ_JAUJEA010000011.1"/>
</dbReference>
<sequence length="44" mass="5077">MNIVKSGFFQIRFYTNGEFVVKKVLSNEIITNVELRITIGESKL</sequence>
<evidence type="ECO:0000313" key="2">
    <source>
        <dbReference type="Proteomes" id="UP001172082"/>
    </source>
</evidence>
<keyword evidence="2" id="KW-1185">Reference proteome</keyword>
<comment type="caution">
    <text evidence="1">The sequence shown here is derived from an EMBL/GenBank/DDBJ whole genome shotgun (WGS) entry which is preliminary data.</text>
</comment>
<name>A0ABT8KVS0_9BACT</name>
<dbReference type="EMBL" id="JAUJEA010000011">
    <property type="protein sequence ID" value="MDN5204493.1"/>
    <property type="molecule type" value="Genomic_DNA"/>
</dbReference>